<dbReference type="Gene3D" id="3.60.140.10">
    <property type="entry name" value="CNF1/YfiH-like putative cysteine hydrolases"/>
    <property type="match status" value="1"/>
</dbReference>
<evidence type="ECO:0000256" key="3">
    <source>
        <dbReference type="ARBA" id="ARBA00007353"/>
    </source>
</evidence>
<dbReference type="Proteomes" id="UP000216725">
    <property type="component" value="Unassembled WGS sequence"/>
</dbReference>
<proteinExistence type="inferred from homology"/>
<reference evidence="13 14" key="1">
    <citation type="journal article" date="2017" name="BMC Genomics">
        <title>Comparative genomic and phylogenomic analyses of the Bifidobacteriaceae family.</title>
        <authorList>
            <person name="Lugli G.A."/>
            <person name="Milani C."/>
            <person name="Turroni F."/>
            <person name="Duranti S."/>
            <person name="Mancabelli L."/>
            <person name="Mangifesta M."/>
            <person name="Ferrario C."/>
            <person name="Modesto M."/>
            <person name="Mattarelli P."/>
            <person name="Jiri K."/>
            <person name="van Sinderen D."/>
            <person name="Ventura M."/>
        </authorList>
    </citation>
    <scope>NUCLEOTIDE SEQUENCE [LARGE SCALE GENOMIC DNA]</scope>
    <source>
        <strain evidence="13 14">DSM 24742</strain>
    </source>
</reference>
<keyword evidence="14" id="KW-1185">Reference proteome</keyword>
<dbReference type="PANTHER" id="PTHR30616">
    <property type="entry name" value="UNCHARACTERIZED PROTEIN YFIH"/>
    <property type="match status" value="1"/>
</dbReference>
<comment type="catalytic activity">
    <reaction evidence="9">
        <text>adenosine + H2O + H(+) = inosine + NH4(+)</text>
        <dbReference type="Rhea" id="RHEA:24408"/>
        <dbReference type="ChEBI" id="CHEBI:15377"/>
        <dbReference type="ChEBI" id="CHEBI:15378"/>
        <dbReference type="ChEBI" id="CHEBI:16335"/>
        <dbReference type="ChEBI" id="CHEBI:17596"/>
        <dbReference type="ChEBI" id="CHEBI:28938"/>
        <dbReference type="EC" id="3.5.4.4"/>
    </reaction>
    <physiologicalReaction direction="left-to-right" evidence="9">
        <dbReference type="Rhea" id="RHEA:24409"/>
    </physiologicalReaction>
</comment>
<evidence type="ECO:0000256" key="1">
    <source>
        <dbReference type="ARBA" id="ARBA00000553"/>
    </source>
</evidence>
<feature type="compositionally biased region" description="Low complexity" evidence="12">
    <location>
        <begin position="12"/>
        <end position="34"/>
    </location>
</feature>
<protein>
    <submittedName>
        <fullName evidence="13">Copper oxidase</fullName>
    </submittedName>
</protein>
<dbReference type="EMBL" id="MWWR01000003">
    <property type="protein sequence ID" value="OZG52503.1"/>
    <property type="molecule type" value="Genomic_DNA"/>
</dbReference>
<evidence type="ECO:0000256" key="9">
    <source>
        <dbReference type="ARBA" id="ARBA00047989"/>
    </source>
</evidence>
<feature type="region of interest" description="Disordered" evidence="12">
    <location>
        <begin position="1"/>
        <end position="40"/>
    </location>
</feature>
<keyword evidence="4" id="KW-0808">Transferase</keyword>
<keyword evidence="8" id="KW-0186">Copper</keyword>
<accession>A0A261F0B4</accession>
<gene>
    <name evidence="13" type="ORF">PSRA_0235</name>
</gene>
<comment type="function">
    <text evidence="2">Purine nucleoside enzyme that catalyzes the phosphorolysis of adenosine and inosine nucleosides, yielding D-ribose 1-phosphate and the respective free bases, adenine and hypoxanthine. Also catalyzes the phosphorolysis of S-methyl-5'-thioadenosine into adenine and S-methyl-5-thio-alpha-D-ribose 1-phosphate. Also has adenosine deaminase activity.</text>
</comment>
<evidence type="ECO:0000256" key="10">
    <source>
        <dbReference type="ARBA" id="ARBA00048968"/>
    </source>
</evidence>
<organism evidence="13 14">
    <name type="scientific">Pseudoscardovia radai</name>
    <dbReference type="NCBI Taxonomy" id="987066"/>
    <lineage>
        <taxon>Bacteria</taxon>
        <taxon>Bacillati</taxon>
        <taxon>Actinomycetota</taxon>
        <taxon>Actinomycetes</taxon>
        <taxon>Bifidobacteriales</taxon>
        <taxon>Bifidobacteriaceae</taxon>
        <taxon>Pseudoscardovia</taxon>
    </lineage>
</organism>
<comment type="catalytic activity">
    <reaction evidence="10">
        <text>adenosine + phosphate = alpha-D-ribose 1-phosphate + adenine</text>
        <dbReference type="Rhea" id="RHEA:27642"/>
        <dbReference type="ChEBI" id="CHEBI:16335"/>
        <dbReference type="ChEBI" id="CHEBI:16708"/>
        <dbReference type="ChEBI" id="CHEBI:43474"/>
        <dbReference type="ChEBI" id="CHEBI:57720"/>
        <dbReference type="EC" id="2.4.2.1"/>
    </reaction>
    <physiologicalReaction direction="left-to-right" evidence="10">
        <dbReference type="Rhea" id="RHEA:27643"/>
    </physiologicalReaction>
</comment>
<evidence type="ECO:0000256" key="8">
    <source>
        <dbReference type="ARBA" id="ARBA00023008"/>
    </source>
</evidence>
<dbReference type="GO" id="GO:0016787">
    <property type="term" value="F:hydrolase activity"/>
    <property type="evidence" value="ECO:0007669"/>
    <property type="project" value="UniProtKB-KW"/>
</dbReference>
<comment type="caution">
    <text evidence="13">The sequence shown here is derived from an EMBL/GenBank/DDBJ whole genome shotgun (WGS) entry which is preliminary data.</text>
</comment>
<evidence type="ECO:0000313" key="13">
    <source>
        <dbReference type="EMBL" id="OZG52503.1"/>
    </source>
</evidence>
<comment type="catalytic activity">
    <reaction evidence="11">
        <text>S-methyl-5'-thioadenosine + phosphate = 5-(methylsulfanyl)-alpha-D-ribose 1-phosphate + adenine</text>
        <dbReference type="Rhea" id="RHEA:11852"/>
        <dbReference type="ChEBI" id="CHEBI:16708"/>
        <dbReference type="ChEBI" id="CHEBI:17509"/>
        <dbReference type="ChEBI" id="CHEBI:43474"/>
        <dbReference type="ChEBI" id="CHEBI:58533"/>
        <dbReference type="EC" id="2.4.2.28"/>
    </reaction>
    <physiologicalReaction direction="left-to-right" evidence="11">
        <dbReference type="Rhea" id="RHEA:11853"/>
    </physiologicalReaction>
</comment>
<keyword evidence="7" id="KW-0862">Zinc</keyword>
<dbReference type="CDD" id="cd16833">
    <property type="entry name" value="YfiH"/>
    <property type="match status" value="1"/>
</dbReference>
<comment type="similarity">
    <text evidence="3">Belongs to the purine nucleoside phosphorylase YfiH/LACC1 family.</text>
</comment>
<comment type="catalytic activity">
    <reaction evidence="1">
        <text>inosine + phosphate = alpha-D-ribose 1-phosphate + hypoxanthine</text>
        <dbReference type="Rhea" id="RHEA:27646"/>
        <dbReference type="ChEBI" id="CHEBI:17368"/>
        <dbReference type="ChEBI" id="CHEBI:17596"/>
        <dbReference type="ChEBI" id="CHEBI:43474"/>
        <dbReference type="ChEBI" id="CHEBI:57720"/>
        <dbReference type="EC" id="2.4.2.1"/>
    </reaction>
    <physiologicalReaction direction="left-to-right" evidence="1">
        <dbReference type="Rhea" id="RHEA:27647"/>
    </physiologicalReaction>
</comment>
<dbReference type="Pfam" id="PF02578">
    <property type="entry name" value="Cu-oxidase_4"/>
    <property type="match status" value="1"/>
</dbReference>
<evidence type="ECO:0000256" key="7">
    <source>
        <dbReference type="ARBA" id="ARBA00022833"/>
    </source>
</evidence>
<evidence type="ECO:0000256" key="12">
    <source>
        <dbReference type="SAM" id="MobiDB-lite"/>
    </source>
</evidence>
<evidence type="ECO:0000256" key="11">
    <source>
        <dbReference type="ARBA" id="ARBA00049893"/>
    </source>
</evidence>
<evidence type="ECO:0000256" key="4">
    <source>
        <dbReference type="ARBA" id="ARBA00022679"/>
    </source>
</evidence>
<dbReference type="GO" id="GO:0005507">
    <property type="term" value="F:copper ion binding"/>
    <property type="evidence" value="ECO:0007669"/>
    <property type="project" value="TreeGrafter"/>
</dbReference>
<evidence type="ECO:0000256" key="6">
    <source>
        <dbReference type="ARBA" id="ARBA00022801"/>
    </source>
</evidence>
<dbReference type="AlphaFoldDB" id="A0A261F0B4"/>
<dbReference type="GO" id="GO:0017061">
    <property type="term" value="F:S-methyl-5-thioadenosine phosphorylase activity"/>
    <property type="evidence" value="ECO:0007669"/>
    <property type="project" value="UniProtKB-EC"/>
</dbReference>
<dbReference type="PANTHER" id="PTHR30616:SF2">
    <property type="entry name" value="PURINE NUCLEOSIDE PHOSPHORYLASE LACC1"/>
    <property type="match status" value="1"/>
</dbReference>
<keyword evidence="6" id="KW-0378">Hydrolase</keyword>
<dbReference type="InterPro" id="IPR038371">
    <property type="entry name" value="Cu_polyphenol_OxRdtase_sf"/>
</dbReference>
<dbReference type="SUPFAM" id="SSF64438">
    <property type="entry name" value="CNF1/YfiH-like putative cysteine hydrolases"/>
    <property type="match status" value="1"/>
</dbReference>
<dbReference type="RefSeq" id="WP_420820530.1">
    <property type="nucleotide sequence ID" value="NZ_MWWR01000003.1"/>
</dbReference>
<evidence type="ECO:0000313" key="14">
    <source>
        <dbReference type="Proteomes" id="UP000216725"/>
    </source>
</evidence>
<keyword evidence="5" id="KW-0479">Metal-binding</keyword>
<dbReference type="InterPro" id="IPR011324">
    <property type="entry name" value="Cytotoxic_necrot_fac-like_cat"/>
</dbReference>
<dbReference type="InterPro" id="IPR003730">
    <property type="entry name" value="Cu_polyphenol_OxRdtase"/>
</dbReference>
<sequence length="338" mass="34948">MAEMDDSPETRGVSGVDGADGAAGAAGVAAGGSAQDSRDDLLASEPAVPVTIPIDLAPGVTVRFTTRLGGASTGDWAYCNMGSKVGDDPAHVAANMRGLEHLLGAPVRLVHQVHSARAIDAGRAAADGIDTYAVDADAQATAEAGMPLGIFGADCLPVLYADADAGVIAASHCGRRGLERGVVHSCVERMTELGADRSRIRAVLGPCICGDCYEVGDEIARAFDARFPGTATVTRFGGAGIDIAAAALQALAAEGIDGGRIVSAEPRVLAATQYLEEDEELAHLCAADDEGDPALGERLGAMKHGLCTLENPLWYSHRRAFLSHKEHEGRFLAVIVRR</sequence>
<name>A0A261F0B4_9BIFI</name>
<evidence type="ECO:0000256" key="5">
    <source>
        <dbReference type="ARBA" id="ARBA00022723"/>
    </source>
</evidence>
<evidence type="ECO:0000256" key="2">
    <source>
        <dbReference type="ARBA" id="ARBA00003215"/>
    </source>
</evidence>